<feature type="transmembrane region" description="Helical" evidence="1">
    <location>
        <begin position="258"/>
        <end position="277"/>
    </location>
</feature>
<keyword evidence="1" id="KW-1133">Transmembrane helix</keyword>
<gene>
    <name evidence="3" type="ORF">GLAREA_09398</name>
</gene>
<keyword evidence="4" id="KW-1185">Reference proteome</keyword>
<feature type="transmembrane region" description="Helical" evidence="1">
    <location>
        <begin position="133"/>
        <end position="156"/>
    </location>
</feature>
<organism evidence="3 4">
    <name type="scientific">Glarea lozoyensis (strain ATCC 20868 / MF5171)</name>
    <dbReference type="NCBI Taxonomy" id="1116229"/>
    <lineage>
        <taxon>Eukaryota</taxon>
        <taxon>Fungi</taxon>
        <taxon>Dikarya</taxon>
        <taxon>Ascomycota</taxon>
        <taxon>Pezizomycotina</taxon>
        <taxon>Leotiomycetes</taxon>
        <taxon>Helotiales</taxon>
        <taxon>Helotiaceae</taxon>
        <taxon>Glarea</taxon>
    </lineage>
</organism>
<sequence length="291" mass="32403">MYINDLTMFILWMVDAPLLLQKPGGLSCDGSWQYNYWGYYWGTFWRDQPANFDAATDVGSSGCQQWNLVVIFAFVIAFSYLINFVIVGSIGQAPSSFTIRPEHKHSSKTKSAARLVSDGSCGSTSLWFTASYVGFRILGIAAATVVAGLVGTSIASTSKAHDYVDSRIIYTIVIAGLNLWDGLTFIIPFNVFPNVFTFFILWIVDATLLLHIDGSLTCNGSWQYTYWGYYWGQFWNNKPADFDTIATVGSTGCHQWQLVIAFAFLAAFSHFFHGLIVRSAGFNGPMLRHSL</sequence>
<dbReference type="Proteomes" id="UP000016922">
    <property type="component" value="Unassembled WGS sequence"/>
</dbReference>
<evidence type="ECO:0000256" key="2">
    <source>
        <dbReference type="SAM" id="SignalP"/>
    </source>
</evidence>
<keyword evidence="1" id="KW-0472">Membrane</keyword>
<proteinExistence type="predicted"/>
<evidence type="ECO:0000313" key="4">
    <source>
        <dbReference type="Proteomes" id="UP000016922"/>
    </source>
</evidence>
<dbReference type="PANTHER" id="PTHR39608:SF2">
    <property type="entry name" value="MARVEL DOMAIN-CONTAINING PROTEIN"/>
    <property type="match status" value="1"/>
</dbReference>
<dbReference type="RefSeq" id="XP_008084186.1">
    <property type="nucleotide sequence ID" value="XM_008085995.1"/>
</dbReference>
<dbReference type="EMBL" id="KE145368">
    <property type="protein sequence ID" value="EPE28278.1"/>
    <property type="molecule type" value="Genomic_DNA"/>
</dbReference>
<feature type="chain" id="PRO_5004520001" description="Sexual differentiation process protein isp4" evidence="2">
    <location>
        <begin position="17"/>
        <end position="291"/>
    </location>
</feature>
<feature type="transmembrane region" description="Helical" evidence="1">
    <location>
        <begin position="168"/>
        <end position="189"/>
    </location>
</feature>
<evidence type="ECO:0000313" key="3">
    <source>
        <dbReference type="EMBL" id="EPE28278.1"/>
    </source>
</evidence>
<reference evidence="3 4" key="1">
    <citation type="journal article" date="2013" name="BMC Genomics">
        <title>Genomics-driven discovery of the pneumocandin biosynthetic gene cluster in the fungus Glarea lozoyensis.</title>
        <authorList>
            <person name="Chen L."/>
            <person name="Yue Q."/>
            <person name="Zhang X."/>
            <person name="Xiang M."/>
            <person name="Wang C."/>
            <person name="Li S."/>
            <person name="Che Y."/>
            <person name="Ortiz-Lopez F.J."/>
            <person name="Bills G.F."/>
            <person name="Liu X."/>
            <person name="An Z."/>
        </authorList>
    </citation>
    <scope>NUCLEOTIDE SEQUENCE [LARGE SCALE GENOMIC DNA]</scope>
    <source>
        <strain evidence="4">ATCC 20868 / MF5171</strain>
    </source>
</reference>
<dbReference type="PANTHER" id="PTHR39608">
    <property type="entry name" value="INTEGRAL MEMBRANE PROTEIN (AFU_ORTHOLOGUE AFUA_5G08640)"/>
    <property type="match status" value="1"/>
</dbReference>
<protein>
    <recommendedName>
        <fullName evidence="5">Sexual differentiation process protein isp4</fullName>
    </recommendedName>
</protein>
<accession>S3DPC1</accession>
<keyword evidence="2" id="KW-0732">Signal</keyword>
<evidence type="ECO:0000256" key="1">
    <source>
        <dbReference type="SAM" id="Phobius"/>
    </source>
</evidence>
<dbReference type="KEGG" id="glz:GLAREA_09398"/>
<dbReference type="OrthoDB" id="4074965at2759"/>
<dbReference type="GeneID" id="19468446"/>
<feature type="signal peptide" evidence="2">
    <location>
        <begin position="1"/>
        <end position="16"/>
    </location>
</feature>
<keyword evidence="1" id="KW-0812">Transmembrane</keyword>
<dbReference type="AlphaFoldDB" id="S3DPC1"/>
<evidence type="ECO:0008006" key="5">
    <source>
        <dbReference type="Google" id="ProtNLM"/>
    </source>
</evidence>
<feature type="transmembrane region" description="Helical" evidence="1">
    <location>
        <begin position="68"/>
        <end position="91"/>
    </location>
</feature>
<feature type="transmembrane region" description="Helical" evidence="1">
    <location>
        <begin position="195"/>
        <end position="212"/>
    </location>
</feature>
<name>S3DPC1_GLAL2</name>
<dbReference type="HOGENOM" id="CLU_956594_0_0_1"/>